<keyword evidence="3 5" id="KW-1133">Transmembrane helix</keyword>
<proteinExistence type="predicted"/>
<dbReference type="InterPro" id="IPR059112">
    <property type="entry name" value="CysZ/EI24"/>
</dbReference>
<keyword evidence="4 5" id="KW-0472">Membrane</keyword>
<keyword evidence="7" id="KW-1185">Reference proteome</keyword>
<keyword evidence="2 5" id="KW-0812">Transmembrane</keyword>
<feature type="transmembrane region" description="Helical" evidence="5">
    <location>
        <begin position="127"/>
        <end position="154"/>
    </location>
</feature>
<dbReference type="AlphaFoldDB" id="A0A396RUA0"/>
<comment type="caution">
    <text evidence="6">The sequence shown here is derived from an EMBL/GenBank/DDBJ whole genome shotgun (WGS) entry which is preliminary data.</text>
</comment>
<dbReference type="Pfam" id="PF07264">
    <property type="entry name" value="EI24"/>
    <property type="match status" value="1"/>
</dbReference>
<dbReference type="EMBL" id="QWLV01000001">
    <property type="protein sequence ID" value="RHW19022.1"/>
    <property type="molecule type" value="Genomic_DNA"/>
</dbReference>
<organism evidence="6 7">
    <name type="scientific">Sphingomonas gilva</name>
    <dbReference type="NCBI Taxonomy" id="2305907"/>
    <lineage>
        <taxon>Bacteria</taxon>
        <taxon>Pseudomonadati</taxon>
        <taxon>Pseudomonadota</taxon>
        <taxon>Alphaproteobacteria</taxon>
        <taxon>Sphingomonadales</taxon>
        <taxon>Sphingomonadaceae</taxon>
        <taxon>Sphingomonas</taxon>
    </lineage>
</organism>
<evidence type="ECO:0000256" key="1">
    <source>
        <dbReference type="ARBA" id="ARBA00004141"/>
    </source>
</evidence>
<evidence type="ECO:0000256" key="4">
    <source>
        <dbReference type="ARBA" id="ARBA00023136"/>
    </source>
</evidence>
<evidence type="ECO:0000256" key="3">
    <source>
        <dbReference type="ARBA" id="ARBA00022989"/>
    </source>
</evidence>
<comment type="subcellular location">
    <subcellularLocation>
        <location evidence="1">Membrane</location>
        <topology evidence="1">Multi-pass membrane protein</topology>
    </subcellularLocation>
</comment>
<accession>A0A396RUA0</accession>
<reference evidence="6 7" key="1">
    <citation type="submission" date="2018-08" db="EMBL/GenBank/DDBJ databases">
        <title>The multiple taxonomic identification of Sphingomonas gilva.</title>
        <authorList>
            <person name="Zhu D."/>
            <person name="Zheng S."/>
        </authorList>
    </citation>
    <scope>NUCLEOTIDE SEQUENCE [LARGE SCALE GENOMIC DNA]</scope>
    <source>
        <strain evidence="6 7">ZDH117</strain>
    </source>
</reference>
<sequence length="226" mass="24338">MIRAFTLSVAQLGDPRILKVLAKTLGLTFLIFIALGVGLWFAFPATLAWFGWGETAQGFAAAASIVLLLLSLWLLFRAVAIAVLGLFAEDVVIAVEERHYADTLASARAPRWSTAVRMSIASALRAVLFNLLASPIYLALLITGIGTAIAFAIVNGWLLGRDFGEMVAVRHMPREAVGAWLATTRLRRFLLGLVVTGLFVVPGVNLFAPILGAAMAAHLFHAGWRK</sequence>
<feature type="transmembrane region" description="Helical" evidence="5">
    <location>
        <begin position="20"/>
        <end position="43"/>
    </location>
</feature>
<name>A0A396RUA0_9SPHN</name>
<dbReference type="Proteomes" id="UP000266693">
    <property type="component" value="Unassembled WGS sequence"/>
</dbReference>
<feature type="transmembrane region" description="Helical" evidence="5">
    <location>
        <begin position="55"/>
        <end position="76"/>
    </location>
</feature>
<protein>
    <recommendedName>
        <fullName evidence="8">EI24 domain-containing protein</fullName>
    </recommendedName>
</protein>
<dbReference type="OrthoDB" id="5421146at2"/>
<evidence type="ECO:0008006" key="8">
    <source>
        <dbReference type="Google" id="ProtNLM"/>
    </source>
</evidence>
<feature type="transmembrane region" description="Helical" evidence="5">
    <location>
        <begin position="189"/>
        <end position="220"/>
    </location>
</feature>
<gene>
    <name evidence="6" type="ORF">D1610_02510</name>
</gene>
<dbReference type="RefSeq" id="WP_118862529.1">
    <property type="nucleotide sequence ID" value="NZ_QWLV01000001.1"/>
</dbReference>
<evidence type="ECO:0000256" key="5">
    <source>
        <dbReference type="SAM" id="Phobius"/>
    </source>
</evidence>
<evidence type="ECO:0000256" key="2">
    <source>
        <dbReference type="ARBA" id="ARBA00022692"/>
    </source>
</evidence>
<evidence type="ECO:0000313" key="7">
    <source>
        <dbReference type="Proteomes" id="UP000266693"/>
    </source>
</evidence>
<evidence type="ECO:0000313" key="6">
    <source>
        <dbReference type="EMBL" id="RHW19022.1"/>
    </source>
</evidence>